<dbReference type="Proteomes" id="UP001059272">
    <property type="component" value="Chromosome"/>
</dbReference>
<protein>
    <submittedName>
        <fullName evidence="1">Uncharacterized protein</fullName>
    </submittedName>
</protein>
<name>A0AAE9NUX5_9GAMM</name>
<gene>
    <name evidence="1" type="ORF">LW347_10165</name>
</gene>
<proteinExistence type="predicted"/>
<dbReference type="AlphaFoldDB" id="A0AAE9NUX5"/>
<dbReference type="EMBL" id="CP090065">
    <property type="protein sequence ID" value="UVO10270.1"/>
    <property type="molecule type" value="Genomic_DNA"/>
</dbReference>
<accession>A0AAE9NUX5</accession>
<organism evidence="1 2">
    <name type="scientific">Pectobacterium polonicum</name>
    <dbReference type="NCBI Taxonomy" id="2485124"/>
    <lineage>
        <taxon>Bacteria</taxon>
        <taxon>Pseudomonadati</taxon>
        <taxon>Pseudomonadota</taxon>
        <taxon>Gammaproteobacteria</taxon>
        <taxon>Enterobacterales</taxon>
        <taxon>Pectobacteriaceae</taxon>
        <taxon>Pectobacterium</taxon>
    </lineage>
</organism>
<sequence length="124" mass="14267">MLNQRLKAQNVAILIVLNAIYYGEEKQKAITRYRMARKSFMLLARRKALHVTFVADVAQELQELGWQLIEDGSGNFCFFDIGITANWARLSTKRVKALRDYEDSELVKLLEANLGIEDVEESDE</sequence>
<dbReference type="RefSeq" id="WP_258884930.1">
    <property type="nucleotide sequence ID" value="NZ_CP090065.1"/>
</dbReference>
<dbReference type="KEGG" id="ppoo:LW347_10165"/>
<reference evidence="1" key="1">
    <citation type="submission" date="2021-12" db="EMBL/GenBank/DDBJ databases">
        <title>Genome sequence of novel Pectobacterium sp. causing blackleg.</title>
        <authorList>
            <person name="Wang J."/>
        </authorList>
    </citation>
    <scope>NUCLEOTIDE SEQUENCE</scope>
    <source>
        <strain evidence="1">BY21311</strain>
    </source>
</reference>
<evidence type="ECO:0000313" key="1">
    <source>
        <dbReference type="EMBL" id="UVO10270.1"/>
    </source>
</evidence>
<evidence type="ECO:0000313" key="2">
    <source>
        <dbReference type="Proteomes" id="UP001059272"/>
    </source>
</evidence>